<dbReference type="Proteomes" id="UP000011135">
    <property type="component" value="Unassembled WGS sequence"/>
</dbReference>
<dbReference type="RefSeq" id="WP_009579217.1">
    <property type="nucleotide sequence ID" value="NZ_AMZN01000026.1"/>
</dbReference>
<dbReference type="Gene3D" id="3.40.630.10">
    <property type="entry name" value="Zn peptidases"/>
    <property type="match status" value="1"/>
</dbReference>
<dbReference type="GO" id="GO:0008235">
    <property type="term" value="F:metalloexopeptidase activity"/>
    <property type="evidence" value="ECO:0007669"/>
    <property type="project" value="InterPro"/>
</dbReference>
<dbReference type="InterPro" id="IPR045175">
    <property type="entry name" value="M28_fam"/>
</dbReference>
<dbReference type="InterPro" id="IPR007484">
    <property type="entry name" value="Peptidase_M28"/>
</dbReference>
<dbReference type="PANTHER" id="PTHR12147">
    <property type="entry name" value="METALLOPEPTIDASE M28 FAMILY MEMBER"/>
    <property type="match status" value="1"/>
</dbReference>
<dbReference type="OrthoDB" id="1521787at2"/>
<keyword evidence="1" id="KW-0732">Signal</keyword>
<dbReference type="STRING" id="1237149.C900_01775"/>
<keyword evidence="3" id="KW-0031">Aminopeptidase</keyword>
<dbReference type="eggNOG" id="COG2234">
    <property type="taxonomic scope" value="Bacteria"/>
</dbReference>
<organism evidence="3 4">
    <name type="scientific">Fulvivirga imtechensis AK7</name>
    <dbReference type="NCBI Taxonomy" id="1237149"/>
    <lineage>
        <taxon>Bacteria</taxon>
        <taxon>Pseudomonadati</taxon>
        <taxon>Bacteroidota</taxon>
        <taxon>Cytophagia</taxon>
        <taxon>Cytophagales</taxon>
        <taxon>Fulvivirgaceae</taxon>
        <taxon>Fulvivirga</taxon>
    </lineage>
</organism>
<keyword evidence="3" id="KW-0645">Protease</keyword>
<dbReference type="PANTHER" id="PTHR12147:SF26">
    <property type="entry name" value="PEPTIDASE M28 DOMAIN-CONTAINING PROTEIN"/>
    <property type="match status" value="1"/>
</dbReference>
<keyword evidence="4" id="KW-1185">Reference proteome</keyword>
<feature type="chain" id="PRO_5003993440" evidence="1">
    <location>
        <begin position="20"/>
        <end position="509"/>
    </location>
</feature>
<proteinExistence type="predicted"/>
<feature type="domain" description="Peptidase M28" evidence="2">
    <location>
        <begin position="274"/>
        <end position="484"/>
    </location>
</feature>
<dbReference type="Pfam" id="PF04389">
    <property type="entry name" value="Peptidase_M28"/>
    <property type="match status" value="1"/>
</dbReference>
<dbReference type="PATRIC" id="fig|1237149.3.peg.1728"/>
<dbReference type="GO" id="GO:0006508">
    <property type="term" value="P:proteolysis"/>
    <property type="evidence" value="ECO:0007669"/>
    <property type="project" value="InterPro"/>
</dbReference>
<sequence length="509" mass="56739">MKKLLITLMLGLIFASTYAQNEQDARQYAETITKDDLYDYLSILASDALEGRETGTRGQKMAAAFIRHHFEELGLQAPVQIGGMMSYYQPVALYTSRPGDIYVKVKEVRYDNFKDIIYYGSASTAGEVASEVVFIGQGQEEDLKAADIKGKGVFAVIDNIQGARTVMEVATRAGAKTVFLLSTSTDEEFAGVADQFKHWLSGGRLSVEKPSATSSSPGVFFLSPSVAEKLYGKSAVELKEAASAVDKKAAFKKIKPSGLTYKIQQNIELVQTENVLGYLEGTDKKDELLVITAHYDHIGRDGEEINNGADDDGSGVSAVIELAEAFTKAKEEGKGPRRSILFMLVTGEEKGLLGSEYYAANPIFPLENTVVNLNIDMIGRVDPAHKDNPNYVYLVGSNRLSTELHEISEKVNDTFTQFDLDYTYNDESHPDRIYYRSDHWNFAKNNIPVIFYFNGTHDDYHQPTDTIDKINFEMLTKRAKLVFYTAWVLANRDSRPVVDKLQDQKMGKN</sequence>
<evidence type="ECO:0000259" key="2">
    <source>
        <dbReference type="Pfam" id="PF04389"/>
    </source>
</evidence>
<evidence type="ECO:0000256" key="1">
    <source>
        <dbReference type="SAM" id="SignalP"/>
    </source>
</evidence>
<keyword evidence="3" id="KW-0378">Hydrolase</keyword>
<dbReference type="GO" id="GO:0004177">
    <property type="term" value="F:aminopeptidase activity"/>
    <property type="evidence" value="ECO:0007669"/>
    <property type="project" value="UniProtKB-KW"/>
</dbReference>
<feature type="signal peptide" evidence="1">
    <location>
        <begin position="1"/>
        <end position="19"/>
    </location>
</feature>
<accession>L8JTB7</accession>
<dbReference type="InterPro" id="IPR046450">
    <property type="entry name" value="PA_dom_sf"/>
</dbReference>
<evidence type="ECO:0000313" key="3">
    <source>
        <dbReference type="EMBL" id="ELR72221.1"/>
    </source>
</evidence>
<evidence type="ECO:0000313" key="4">
    <source>
        <dbReference type="Proteomes" id="UP000011135"/>
    </source>
</evidence>
<name>L8JTB7_9BACT</name>
<dbReference type="SUPFAM" id="SSF53187">
    <property type="entry name" value="Zn-dependent exopeptidases"/>
    <property type="match status" value="1"/>
</dbReference>
<comment type="caution">
    <text evidence="3">The sequence shown here is derived from an EMBL/GenBank/DDBJ whole genome shotgun (WGS) entry which is preliminary data.</text>
</comment>
<gene>
    <name evidence="3" type="ORF">C900_01775</name>
</gene>
<dbReference type="EMBL" id="AMZN01000026">
    <property type="protein sequence ID" value="ELR72221.1"/>
    <property type="molecule type" value="Genomic_DNA"/>
</dbReference>
<dbReference type="SUPFAM" id="SSF52025">
    <property type="entry name" value="PA domain"/>
    <property type="match status" value="1"/>
</dbReference>
<dbReference type="AlphaFoldDB" id="L8JTB7"/>
<protein>
    <submittedName>
        <fullName evidence="3">Aminopeptidase</fullName>
    </submittedName>
</protein>
<dbReference type="Gene3D" id="3.50.30.30">
    <property type="match status" value="1"/>
</dbReference>
<reference evidence="3 4" key="1">
    <citation type="submission" date="2012-12" db="EMBL/GenBank/DDBJ databases">
        <title>Genome assembly of Fulvivirga imtechensis AK7.</title>
        <authorList>
            <person name="Nupur N."/>
            <person name="Khatri I."/>
            <person name="Kumar R."/>
            <person name="Subramanian S."/>
            <person name="Pinnaka A."/>
        </authorList>
    </citation>
    <scope>NUCLEOTIDE SEQUENCE [LARGE SCALE GENOMIC DNA]</scope>
    <source>
        <strain evidence="3 4">AK7</strain>
    </source>
</reference>